<dbReference type="AlphaFoldDB" id="A0A368JVY8"/>
<dbReference type="InterPro" id="IPR015943">
    <property type="entry name" value="WD40/YVTN_repeat-like_dom_sf"/>
</dbReference>
<dbReference type="SUPFAM" id="SSF50969">
    <property type="entry name" value="YVTN repeat-like/Quinoprotein amine dehydrogenase"/>
    <property type="match status" value="1"/>
</dbReference>
<dbReference type="SUPFAM" id="SSF75011">
    <property type="entry name" value="3-carboxy-cis,cis-mucoante lactonizing enzyme"/>
    <property type="match status" value="1"/>
</dbReference>
<dbReference type="InterPro" id="IPR051200">
    <property type="entry name" value="Host-pathogen_enzymatic-act"/>
</dbReference>
<organism evidence="1 2">
    <name type="scientific">Phyllobacterium salinisoli</name>
    <dbReference type="NCBI Taxonomy" id="1899321"/>
    <lineage>
        <taxon>Bacteria</taxon>
        <taxon>Pseudomonadati</taxon>
        <taxon>Pseudomonadota</taxon>
        <taxon>Alphaproteobacteria</taxon>
        <taxon>Hyphomicrobiales</taxon>
        <taxon>Phyllobacteriaceae</taxon>
        <taxon>Phyllobacterium</taxon>
    </lineage>
</organism>
<keyword evidence="2" id="KW-1185">Reference proteome</keyword>
<reference evidence="1 2" key="1">
    <citation type="submission" date="2018-07" db="EMBL/GenBank/DDBJ databases">
        <title>The draft genome of Phyllobacterium salinisoli.</title>
        <authorList>
            <person name="Liu L."/>
            <person name="Li L."/>
            <person name="Zhang X."/>
            <person name="Liang L."/>
        </authorList>
    </citation>
    <scope>NUCLEOTIDE SEQUENCE [LARGE SCALE GENOMIC DNA]</scope>
    <source>
        <strain evidence="1 2">LLAN61</strain>
    </source>
</reference>
<name>A0A368JVY8_9HYPH</name>
<sequence length="341" mass="36854">MTVNDIGYLPTGSSKGAAKWSSLSEKLPGNTWGVGYSTYNKRLYTCGWNPDVVHVFDVRRKGDAFGYSYLPDVKNLYGIEPQFPVCSSIGQAYVTCFSGALNVINTTTNVAKQEKRVPAFSFNNAFSPDGRMAYFPAGNVLYALNMDSPNPAVPIPLSPQLDGSAHWVTITRNGDYAYCGGDPYGRYPRSYMARVDLSTQREAGLVKDFFDFAITHDVSFDNKKIFVGLGDAQTASGDLSVAVIDISQNARVASIFIPGDAPCQIACSPVAPRACATVQFNDFTGAVQVIDTDKNTYIGSIPTTTWAGAVGFDEYGNAYAALEDKVMVILRTKLDAMGNST</sequence>
<dbReference type="EMBL" id="QOZG01000067">
    <property type="protein sequence ID" value="RCS21338.1"/>
    <property type="molecule type" value="Genomic_DNA"/>
</dbReference>
<dbReference type="PANTHER" id="PTHR47197:SF3">
    <property type="entry name" value="DIHYDRO-HEME D1 DEHYDROGENASE"/>
    <property type="match status" value="1"/>
</dbReference>
<dbReference type="InterPro" id="IPR011044">
    <property type="entry name" value="Quino_amine_DH_bsu"/>
</dbReference>
<gene>
    <name evidence="1" type="ORF">DUT91_24810</name>
</gene>
<comment type="caution">
    <text evidence="1">The sequence shown here is derived from an EMBL/GenBank/DDBJ whole genome shotgun (WGS) entry which is preliminary data.</text>
</comment>
<dbReference type="PANTHER" id="PTHR47197">
    <property type="entry name" value="PROTEIN NIRF"/>
    <property type="match status" value="1"/>
</dbReference>
<protein>
    <submittedName>
        <fullName evidence="1">Uncharacterized protein</fullName>
    </submittedName>
</protein>
<evidence type="ECO:0000313" key="1">
    <source>
        <dbReference type="EMBL" id="RCS21338.1"/>
    </source>
</evidence>
<proteinExistence type="predicted"/>
<evidence type="ECO:0000313" key="2">
    <source>
        <dbReference type="Proteomes" id="UP000253420"/>
    </source>
</evidence>
<dbReference type="Proteomes" id="UP000253420">
    <property type="component" value="Unassembled WGS sequence"/>
</dbReference>
<accession>A0A368JVY8</accession>
<dbReference type="Gene3D" id="2.130.10.10">
    <property type="entry name" value="YVTN repeat-like/Quinoprotein amine dehydrogenase"/>
    <property type="match status" value="2"/>
</dbReference>